<reference evidence="1" key="1">
    <citation type="journal article" date="2022" name="bioRxiv">
        <title>Sequencing and chromosome-scale assembly of the giantPleurodeles waltlgenome.</title>
        <authorList>
            <person name="Brown T."/>
            <person name="Elewa A."/>
            <person name="Iarovenko S."/>
            <person name="Subramanian E."/>
            <person name="Araus A.J."/>
            <person name="Petzold A."/>
            <person name="Susuki M."/>
            <person name="Suzuki K.-i.T."/>
            <person name="Hayashi T."/>
            <person name="Toyoda A."/>
            <person name="Oliveira C."/>
            <person name="Osipova E."/>
            <person name="Leigh N.D."/>
            <person name="Simon A."/>
            <person name="Yun M.H."/>
        </authorList>
    </citation>
    <scope>NUCLEOTIDE SEQUENCE</scope>
    <source>
        <strain evidence="1">20211129_DDA</strain>
        <tissue evidence="1">Liver</tissue>
    </source>
</reference>
<gene>
    <name evidence="1" type="ORF">NDU88_006490</name>
</gene>
<keyword evidence="2" id="KW-1185">Reference proteome</keyword>
<dbReference type="Proteomes" id="UP001066276">
    <property type="component" value="Chromosome 4_1"/>
</dbReference>
<dbReference type="AlphaFoldDB" id="A0AAV7TDJ3"/>
<comment type="caution">
    <text evidence="1">The sequence shown here is derived from an EMBL/GenBank/DDBJ whole genome shotgun (WGS) entry which is preliminary data.</text>
</comment>
<dbReference type="EMBL" id="JANPWB010000007">
    <property type="protein sequence ID" value="KAJ1174670.1"/>
    <property type="molecule type" value="Genomic_DNA"/>
</dbReference>
<evidence type="ECO:0000313" key="1">
    <source>
        <dbReference type="EMBL" id="KAJ1174670.1"/>
    </source>
</evidence>
<name>A0AAV7TDJ3_PLEWA</name>
<evidence type="ECO:0000313" key="2">
    <source>
        <dbReference type="Proteomes" id="UP001066276"/>
    </source>
</evidence>
<accession>A0AAV7TDJ3</accession>
<protein>
    <submittedName>
        <fullName evidence="1">Uncharacterized protein</fullName>
    </submittedName>
</protein>
<sequence length="140" mass="14779">MLDGVPSVWRSLVGMLLLLAKRRVAVCWGRVRAQRRDDWLRDAAFSQEQLFPLEAAVRIAGVPDARLPLVGAAAWACDWGSGDSGPDRVPPRRGAEALAGLAVAVGPQRSRAEGGAAAKVGAVWSGPSGLEWAPAPFEEA</sequence>
<proteinExistence type="predicted"/>
<organism evidence="1 2">
    <name type="scientific">Pleurodeles waltl</name>
    <name type="common">Iberian ribbed newt</name>
    <dbReference type="NCBI Taxonomy" id="8319"/>
    <lineage>
        <taxon>Eukaryota</taxon>
        <taxon>Metazoa</taxon>
        <taxon>Chordata</taxon>
        <taxon>Craniata</taxon>
        <taxon>Vertebrata</taxon>
        <taxon>Euteleostomi</taxon>
        <taxon>Amphibia</taxon>
        <taxon>Batrachia</taxon>
        <taxon>Caudata</taxon>
        <taxon>Salamandroidea</taxon>
        <taxon>Salamandridae</taxon>
        <taxon>Pleurodelinae</taxon>
        <taxon>Pleurodeles</taxon>
    </lineage>
</organism>